<reference evidence="2 3" key="1">
    <citation type="submission" date="2023-07" db="EMBL/GenBank/DDBJ databases">
        <title>Genomic Encyclopedia of Type Strains, Phase IV (KMG-IV): sequencing the most valuable type-strain genomes for metagenomic binning, comparative biology and taxonomic classification.</title>
        <authorList>
            <person name="Goeker M."/>
        </authorList>
    </citation>
    <scope>NUCLEOTIDE SEQUENCE [LARGE SCALE GENOMIC DNA]</scope>
    <source>
        <strain evidence="2 3">DSM 1111</strain>
    </source>
</reference>
<evidence type="ECO:0000313" key="3">
    <source>
        <dbReference type="Proteomes" id="UP001238496"/>
    </source>
</evidence>
<dbReference type="InterPro" id="IPR008579">
    <property type="entry name" value="UGlyAH_Cupin_dom"/>
</dbReference>
<dbReference type="CDD" id="cd02227">
    <property type="entry name" value="cupin_TM1112-like"/>
    <property type="match status" value="1"/>
</dbReference>
<dbReference type="SUPFAM" id="SSF51182">
    <property type="entry name" value="RmlC-like cupins"/>
    <property type="match status" value="1"/>
</dbReference>
<dbReference type="EMBL" id="JAUSUW010000022">
    <property type="protein sequence ID" value="MDQ0423517.1"/>
    <property type="molecule type" value="Genomic_DNA"/>
</dbReference>
<dbReference type="Pfam" id="PF05899">
    <property type="entry name" value="Cupin_3"/>
    <property type="match status" value="1"/>
</dbReference>
<dbReference type="InterPro" id="IPR011051">
    <property type="entry name" value="RmlC_Cupin_sf"/>
</dbReference>
<name>A0ABU0GFZ3_9HYPH</name>
<accession>A0ABU0GFZ3</accession>
<dbReference type="Proteomes" id="UP001238496">
    <property type="component" value="Unassembled WGS sequence"/>
</dbReference>
<dbReference type="RefSeq" id="WP_166599094.1">
    <property type="nucleotide sequence ID" value="NZ_JAUSUW010000022.1"/>
</dbReference>
<feature type="domain" description="(S)-ureidoglycine aminohydrolase cupin" evidence="1">
    <location>
        <begin position="41"/>
        <end position="112"/>
    </location>
</feature>
<dbReference type="PANTHER" id="PTHR40943:SF1">
    <property type="entry name" value="CYTOPLASMIC PROTEIN"/>
    <property type="match status" value="1"/>
</dbReference>
<gene>
    <name evidence="2" type="ORF">J2045_004569</name>
</gene>
<sequence>MSKIIALTPDGPNGLESCQVVPAESLLTPAPTEQGTVIFSEGTQTCGIWEATPYAERMDDYPFNELAHIISGKVCITPDGGAAQVFGAGDTYAMQKGFNGRFEVLETCRKYYLTVE</sequence>
<proteinExistence type="predicted"/>
<evidence type="ECO:0000313" key="2">
    <source>
        <dbReference type="EMBL" id="MDQ0423517.1"/>
    </source>
</evidence>
<keyword evidence="3" id="KW-1185">Reference proteome</keyword>
<organism evidence="2 3">
    <name type="scientific">Peteryoungia aggregata LMG 23059</name>
    <dbReference type="NCBI Taxonomy" id="1368425"/>
    <lineage>
        <taxon>Bacteria</taxon>
        <taxon>Pseudomonadati</taxon>
        <taxon>Pseudomonadota</taxon>
        <taxon>Alphaproteobacteria</taxon>
        <taxon>Hyphomicrobiales</taxon>
        <taxon>Rhizobiaceae</taxon>
        <taxon>Peteryoungia</taxon>
    </lineage>
</organism>
<evidence type="ECO:0000259" key="1">
    <source>
        <dbReference type="Pfam" id="PF05899"/>
    </source>
</evidence>
<protein>
    <submittedName>
        <fullName evidence="2">Cupin superfamily protein</fullName>
    </submittedName>
</protein>
<dbReference type="Gene3D" id="2.60.120.10">
    <property type="entry name" value="Jelly Rolls"/>
    <property type="match status" value="1"/>
</dbReference>
<dbReference type="InterPro" id="IPR014710">
    <property type="entry name" value="RmlC-like_jellyroll"/>
</dbReference>
<comment type="caution">
    <text evidence="2">The sequence shown here is derived from an EMBL/GenBank/DDBJ whole genome shotgun (WGS) entry which is preliminary data.</text>
</comment>
<dbReference type="PANTHER" id="PTHR40943">
    <property type="entry name" value="CYTOPLASMIC PROTEIN-RELATED"/>
    <property type="match status" value="1"/>
</dbReference>